<evidence type="ECO:0000313" key="2">
    <source>
        <dbReference type="Proteomes" id="UP000034753"/>
    </source>
</evidence>
<gene>
    <name evidence="1" type="ORF">UU67_C0013G0005</name>
</gene>
<reference evidence="1 2" key="1">
    <citation type="journal article" date="2015" name="Nature">
        <title>rRNA introns, odd ribosomes, and small enigmatic genomes across a large radiation of phyla.</title>
        <authorList>
            <person name="Brown C.T."/>
            <person name="Hug L.A."/>
            <person name="Thomas B.C."/>
            <person name="Sharon I."/>
            <person name="Castelle C.J."/>
            <person name="Singh A."/>
            <person name="Wilkins M.J."/>
            <person name="Williams K.H."/>
            <person name="Banfield J.F."/>
        </authorList>
    </citation>
    <scope>NUCLEOTIDE SEQUENCE [LARGE SCALE GENOMIC DNA]</scope>
</reference>
<dbReference type="EMBL" id="LCBN01000013">
    <property type="protein sequence ID" value="KKS13898.1"/>
    <property type="molecule type" value="Genomic_DNA"/>
</dbReference>
<protein>
    <recommendedName>
        <fullName evidence="3">Ribbon-helix-helix protein CopG domain-containing protein</fullName>
    </recommendedName>
</protein>
<dbReference type="AlphaFoldDB" id="A0A0G0ZLP2"/>
<dbReference type="Proteomes" id="UP000034753">
    <property type="component" value="Unassembled WGS sequence"/>
</dbReference>
<evidence type="ECO:0000313" key="1">
    <source>
        <dbReference type="EMBL" id="KKS13898.1"/>
    </source>
</evidence>
<name>A0A0G0ZLP2_9BACT</name>
<accession>A0A0G0ZLP2</accession>
<sequence length="83" mass="9647">MNFVTTNIRLPEEEYLRLKSEAARERKSFAAVVREKLGTKDTPPKTQLTKILLNLVERAEKEKWGGPTDLATRHNDYFIKCIK</sequence>
<organism evidence="1 2">
    <name type="scientific">Candidatus Daviesbacteria bacterium GW2011_GWB1_41_5</name>
    <dbReference type="NCBI Taxonomy" id="1618429"/>
    <lineage>
        <taxon>Bacteria</taxon>
        <taxon>Candidatus Daviesiibacteriota</taxon>
    </lineage>
</organism>
<evidence type="ECO:0008006" key="3">
    <source>
        <dbReference type="Google" id="ProtNLM"/>
    </source>
</evidence>
<comment type="caution">
    <text evidence="1">The sequence shown here is derived from an EMBL/GenBank/DDBJ whole genome shotgun (WGS) entry which is preliminary data.</text>
</comment>
<proteinExistence type="predicted"/>